<organism evidence="2 3">
    <name type="scientific">Henriciella marina</name>
    <dbReference type="NCBI Taxonomy" id="453851"/>
    <lineage>
        <taxon>Bacteria</taxon>
        <taxon>Pseudomonadati</taxon>
        <taxon>Pseudomonadota</taxon>
        <taxon>Alphaproteobacteria</taxon>
        <taxon>Hyphomonadales</taxon>
        <taxon>Hyphomonadaceae</taxon>
        <taxon>Henriciella</taxon>
    </lineage>
</organism>
<dbReference type="EMBL" id="JAPWGW010000001">
    <property type="protein sequence ID" value="MCZ4296547.1"/>
    <property type="molecule type" value="Genomic_DNA"/>
</dbReference>
<name>A0ABT4LQA3_9PROT</name>
<keyword evidence="3" id="KW-1185">Reference proteome</keyword>
<evidence type="ECO:0000313" key="2">
    <source>
        <dbReference type="EMBL" id="MCZ4296547.1"/>
    </source>
</evidence>
<evidence type="ECO:0008006" key="4">
    <source>
        <dbReference type="Google" id="ProtNLM"/>
    </source>
</evidence>
<proteinExistence type="predicted"/>
<accession>A0ABT4LQA3</accession>
<feature type="region of interest" description="Disordered" evidence="1">
    <location>
        <begin position="45"/>
        <end position="83"/>
    </location>
</feature>
<sequence>MLASVGVNAALIAVLFSFPTETFEGDEGAPDFIPVELVELPPELAEAEPEPAPDAPAAVEAGEPVPPAPSAAPLPQTAPRTAVQSPVIARADEAVEADAMTGTGASDAPEVDLPVFAPPAARAETALQALACARLGRERPAWCDEVAVGDVIEVAARPGFAGTPQIAQKEWASLDVPVRQKWCPEADGVIKDVVVENDSPFLQGAAAMAGSLASSAADSC</sequence>
<evidence type="ECO:0000256" key="1">
    <source>
        <dbReference type="SAM" id="MobiDB-lite"/>
    </source>
</evidence>
<reference evidence="2" key="1">
    <citation type="submission" date="2022-12" db="EMBL/GenBank/DDBJ databases">
        <title>Bacterial isolates from different developmental stages of Nematostella vectensis.</title>
        <authorList>
            <person name="Fraune S."/>
        </authorList>
    </citation>
    <scope>NUCLEOTIDE SEQUENCE</scope>
    <source>
        <strain evidence="2">G21632-S1</strain>
    </source>
</reference>
<comment type="caution">
    <text evidence="2">The sequence shown here is derived from an EMBL/GenBank/DDBJ whole genome shotgun (WGS) entry which is preliminary data.</text>
</comment>
<gene>
    <name evidence="2" type="ORF">O4G74_00605</name>
</gene>
<evidence type="ECO:0000313" key="3">
    <source>
        <dbReference type="Proteomes" id="UP001083770"/>
    </source>
</evidence>
<dbReference type="Proteomes" id="UP001083770">
    <property type="component" value="Unassembled WGS sequence"/>
</dbReference>
<protein>
    <recommendedName>
        <fullName evidence="4">Energy transducer TonB</fullName>
    </recommendedName>
</protein>